<reference evidence="1" key="1">
    <citation type="submission" date="2021-03" db="EMBL/GenBank/DDBJ databases">
        <authorList>
            <person name="Wang G."/>
        </authorList>
    </citation>
    <scope>NUCLEOTIDE SEQUENCE</scope>
    <source>
        <strain evidence="1">KCTC 12899</strain>
    </source>
</reference>
<keyword evidence="2" id="KW-1185">Reference proteome</keyword>
<organism evidence="1 2">
    <name type="scientific">Acanthopleuribacter pedis</name>
    <dbReference type="NCBI Taxonomy" id="442870"/>
    <lineage>
        <taxon>Bacteria</taxon>
        <taxon>Pseudomonadati</taxon>
        <taxon>Acidobacteriota</taxon>
        <taxon>Holophagae</taxon>
        <taxon>Acanthopleuribacterales</taxon>
        <taxon>Acanthopleuribacteraceae</taxon>
        <taxon>Acanthopleuribacter</taxon>
    </lineage>
</organism>
<protein>
    <recommendedName>
        <fullName evidence="3">HEAT repeat domain-containing protein</fullName>
    </recommendedName>
</protein>
<gene>
    <name evidence="1" type="ORF">J3U88_04280</name>
</gene>
<dbReference type="Proteomes" id="UP000664417">
    <property type="component" value="Unassembled WGS sequence"/>
</dbReference>
<proteinExistence type="predicted"/>
<dbReference type="RefSeq" id="WP_207857044.1">
    <property type="nucleotide sequence ID" value="NZ_JAFREP010000003.1"/>
</dbReference>
<accession>A0A8J7U2V3</accession>
<evidence type="ECO:0008006" key="3">
    <source>
        <dbReference type="Google" id="ProtNLM"/>
    </source>
</evidence>
<evidence type="ECO:0000313" key="1">
    <source>
        <dbReference type="EMBL" id="MBO1317668.1"/>
    </source>
</evidence>
<dbReference type="AlphaFoldDB" id="A0A8J7U2V3"/>
<evidence type="ECO:0000313" key="2">
    <source>
        <dbReference type="Proteomes" id="UP000664417"/>
    </source>
</evidence>
<sequence length="316" mass="35415">MDKEPNQSPLDALFEPLDDERELWREDERPEDVLAVHQRLIDAEAPHEVDDAAFARMRAGVLAEIRKAPKVASSPDKVIQPKIAHWRQPVFLLGAAAAMLLGVLIGSRFWQNSPAPIWYNPVGDAAQHGTDFRQGAARQMVSSLAQPQPDLRNLPYVYDNIAITPTPGNQVHLSFDMATHVSLVRPADDPLVREMLVNALMDRESLNNRLHAVQLSDPTMSPEVKQALVIAMRQDGELSVRLKAMAKLAPFGEEPLVSQALMEVLKNDESVQMRLNALDYLMGSNPAKGDIEALERTLRERGDTPLLMRVNRWERH</sequence>
<name>A0A8J7U2V3_9BACT</name>
<comment type="caution">
    <text evidence="1">The sequence shown here is derived from an EMBL/GenBank/DDBJ whole genome shotgun (WGS) entry which is preliminary data.</text>
</comment>
<dbReference type="EMBL" id="JAFREP010000003">
    <property type="protein sequence ID" value="MBO1317668.1"/>
    <property type="molecule type" value="Genomic_DNA"/>
</dbReference>